<comment type="similarity">
    <text evidence="1">Belongs to the transglycosylase Slt family.</text>
</comment>
<dbReference type="SUPFAM" id="SSF53955">
    <property type="entry name" value="Lysozyme-like"/>
    <property type="match status" value="1"/>
</dbReference>
<dbReference type="InterPro" id="IPR023346">
    <property type="entry name" value="Lysozyme-like_dom_sf"/>
</dbReference>
<proteinExistence type="inferred from homology"/>
<evidence type="ECO:0000259" key="5">
    <source>
        <dbReference type="Pfam" id="PF01464"/>
    </source>
</evidence>
<dbReference type="CDD" id="cd00254">
    <property type="entry name" value="LT-like"/>
    <property type="match status" value="1"/>
</dbReference>
<dbReference type="Gene3D" id="1.10.530.10">
    <property type="match status" value="1"/>
</dbReference>
<accession>A0ABR5HGF0</accession>
<sequence length="310" mass="32437">MTRPPLLLAAWLLAACALPVVAAAAPARPAPASESKESGTKESGGRESGGKEETVEQALCRLIEGAAQSKGLPVAFLTRLIWRESSFRPGVVSPAGAQGVAQFMPGTAQERGLTDPFDPEQAIPAAARFLLDLRARFGNLGLAAAAYNGGPGRVSAWLAGTGGLPAETRAYVAAITGRSAEDWAAAAKEAPKGDLTEPEGTRCLQVTAALRIRGRTETFFAGAAATLAPWGVQLAGNFSKSIALASFGRARDRYATILGDVRPMVIGTRLRHRGTRAFYRIRVPSETRASAETLCNRIRGVGGACIVLKT</sequence>
<reference evidence="6 7" key="1">
    <citation type="submission" date="2014-11" db="EMBL/GenBank/DDBJ databases">
        <title>Comparative genomics of Methylobacterium species.</title>
        <authorList>
            <person name="Chaudhry V."/>
            <person name="Patil P.B."/>
        </authorList>
    </citation>
    <scope>NUCLEOTIDE SEQUENCE [LARGE SCALE GENOMIC DNA]</scope>
    <source>
        <strain evidence="6 7">SE3.6</strain>
    </source>
</reference>
<evidence type="ECO:0000313" key="7">
    <source>
        <dbReference type="Proteomes" id="UP000036471"/>
    </source>
</evidence>
<name>A0ABR5HGF0_9HYPH</name>
<keyword evidence="4" id="KW-0732">Signal</keyword>
<feature type="region of interest" description="Disordered" evidence="3">
    <location>
        <begin position="27"/>
        <end position="53"/>
    </location>
</feature>
<comment type="similarity">
    <text evidence="2">Belongs to the virb1 family.</text>
</comment>
<evidence type="ECO:0000256" key="1">
    <source>
        <dbReference type="ARBA" id="ARBA00007734"/>
    </source>
</evidence>
<comment type="caution">
    <text evidence="6">The sequence shown here is derived from an EMBL/GenBank/DDBJ whole genome shotgun (WGS) entry which is preliminary data.</text>
</comment>
<evidence type="ECO:0000256" key="4">
    <source>
        <dbReference type="SAM" id="SignalP"/>
    </source>
</evidence>
<organism evidence="6 7">
    <name type="scientific">Methylobacterium indicum</name>
    <dbReference type="NCBI Taxonomy" id="1775910"/>
    <lineage>
        <taxon>Bacteria</taxon>
        <taxon>Pseudomonadati</taxon>
        <taxon>Pseudomonadota</taxon>
        <taxon>Alphaproteobacteria</taxon>
        <taxon>Hyphomicrobiales</taxon>
        <taxon>Methylobacteriaceae</taxon>
        <taxon>Methylobacterium</taxon>
    </lineage>
</organism>
<feature type="domain" description="Transglycosylase SLT" evidence="5">
    <location>
        <begin position="62"/>
        <end position="163"/>
    </location>
</feature>
<feature type="signal peptide" evidence="4">
    <location>
        <begin position="1"/>
        <end position="22"/>
    </location>
</feature>
<protein>
    <submittedName>
        <fullName evidence="6">Lytic transglycosylase</fullName>
    </submittedName>
</protein>
<dbReference type="Pfam" id="PF01464">
    <property type="entry name" value="SLT"/>
    <property type="match status" value="1"/>
</dbReference>
<evidence type="ECO:0000313" key="6">
    <source>
        <dbReference type="EMBL" id="KMO25631.1"/>
    </source>
</evidence>
<dbReference type="PANTHER" id="PTHR37423:SF2">
    <property type="entry name" value="MEMBRANE-BOUND LYTIC MUREIN TRANSGLYCOSYLASE C"/>
    <property type="match status" value="1"/>
</dbReference>
<feature type="chain" id="PRO_5046735456" evidence="4">
    <location>
        <begin position="23"/>
        <end position="310"/>
    </location>
</feature>
<gene>
    <name evidence="6" type="ORF">QR79_07025</name>
</gene>
<evidence type="ECO:0000256" key="2">
    <source>
        <dbReference type="ARBA" id="ARBA00009387"/>
    </source>
</evidence>
<dbReference type="EMBL" id="JTHG01000050">
    <property type="protein sequence ID" value="KMO25631.1"/>
    <property type="molecule type" value="Genomic_DNA"/>
</dbReference>
<dbReference type="InterPro" id="IPR008258">
    <property type="entry name" value="Transglycosylase_SLT_dom_1"/>
</dbReference>
<feature type="compositionally biased region" description="Basic and acidic residues" evidence="3">
    <location>
        <begin position="34"/>
        <end position="53"/>
    </location>
</feature>
<dbReference type="RefSeq" id="WP_048426743.1">
    <property type="nucleotide sequence ID" value="NZ_JTHF01000052.1"/>
</dbReference>
<dbReference type="PANTHER" id="PTHR37423">
    <property type="entry name" value="SOLUBLE LYTIC MUREIN TRANSGLYCOSYLASE-RELATED"/>
    <property type="match status" value="1"/>
</dbReference>
<dbReference type="Proteomes" id="UP000036471">
    <property type="component" value="Unassembled WGS sequence"/>
</dbReference>
<evidence type="ECO:0000256" key="3">
    <source>
        <dbReference type="SAM" id="MobiDB-lite"/>
    </source>
</evidence>
<keyword evidence="7" id="KW-1185">Reference proteome</keyword>
<dbReference type="PROSITE" id="PS51257">
    <property type="entry name" value="PROKAR_LIPOPROTEIN"/>
    <property type="match status" value="1"/>
</dbReference>